<reference evidence="2" key="1">
    <citation type="submission" date="2016-03" db="EMBL/GenBank/DDBJ databases">
        <authorList>
            <person name="Guldener U."/>
        </authorList>
    </citation>
    <scope>NUCLEOTIDE SEQUENCE [LARGE SCALE GENOMIC DNA]</scope>
    <source>
        <strain evidence="2">04CH-RAC-A.6.1</strain>
    </source>
</reference>
<gene>
    <name evidence="1" type="ORF">RAG0_17548</name>
</gene>
<protein>
    <submittedName>
        <fullName evidence="1">Uncharacterized protein</fullName>
    </submittedName>
</protein>
<accession>A0A1E1LTW0</accession>
<name>A0A1E1LTW0_9HELO</name>
<dbReference type="Proteomes" id="UP000178912">
    <property type="component" value="Unassembled WGS sequence"/>
</dbReference>
<organism evidence="1 2">
    <name type="scientific">Rhynchosporium agropyri</name>
    <dbReference type="NCBI Taxonomy" id="914238"/>
    <lineage>
        <taxon>Eukaryota</taxon>
        <taxon>Fungi</taxon>
        <taxon>Dikarya</taxon>
        <taxon>Ascomycota</taxon>
        <taxon>Pezizomycotina</taxon>
        <taxon>Leotiomycetes</taxon>
        <taxon>Helotiales</taxon>
        <taxon>Ploettnerulaceae</taxon>
        <taxon>Rhynchosporium</taxon>
    </lineage>
</organism>
<dbReference type="AlphaFoldDB" id="A0A1E1LTW0"/>
<proteinExistence type="predicted"/>
<keyword evidence="2" id="KW-1185">Reference proteome</keyword>
<evidence type="ECO:0000313" key="2">
    <source>
        <dbReference type="Proteomes" id="UP000178912"/>
    </source>
</evidence>
<dbReference type="EMBL" id="FJUX01000252">
    <property type="protein sequence ID" value="CZT13938.1"/>
    <property type="molecule type" value="Genomic_DNA"/>
</dbReference>
<evidence type="ECO:0000313" key="1">
    <source>
        <dbReference type="EMBL" id="CZT13938.1"/>
    </source>
</evidence>
<sequence length="66" mass="7063">MSAPVSNHDFSLGGSISRQVADAAKEEVVADAKQAEGKPVTFVTHKVKTRMAANEFLQVSIPSHIQ</sequence>